<accession>A0AC61SBE7</accession>
<evidence type="ECO:0000313" key="1">
    <source>
        <dbReference type="EMBL" id="TKY92058.1"/>
    </source>
</evidence>
<organism evidence="1 2">
    <name type="scientific">Candidatus Methanomarinus sp</name>
    <dbReference type="NCBI Taxonomy" id="3386244"/>
    <lineage>
        <taxon>Archaea</taxon>
        <taxon>Methanobacteriati</taxon>
        <taxon>Methanobacteriota</taxon>
        <taxon>Stenosarchaea group</taxon>
        <taxon>Methanomicrobia</taxon>
        <taxon>Methanosarcinales</taxon>
        <taxon>ANME-2 cluster</taxon>
        <taxon>Candidatus Methanocomedenaceae</taxon>
        <taxon>Candidatus Methanomarinus</taxon>
    </lineage>
</organism>
<dbReference type="EMBL" id="QYBA01000082">
    <property type="protein sequence ID" value="TKY92058.1"/>
    <property type="molecule type" value="Genomic_DNA"/>
</dbReference>
<proteinExistence type="predicted"/>
<sequence>MIMTEIAFERRIFHELEIIKNELKDIKKHMVDVDIILNEKEKMQIEESFRHEKEGKLVSLSEFKKKL</sequence>
<comment type="caution">
    <text evidence="1">The sequence shown here is derived from an EMBL/GenBank/DDBJ whole genome shotgun (WGS) entry which is preliminary data.</text>
</comment>
<protein>
    <submittedName>
        <fullName evidence="1">Uncharacterized protein</fullName>
    </submittedName>
</protein>
<reference evidence="1" key="1">
    <citation type="submission" date="2018-09" db="EMBL/GenBank/DDBJ databases">
        <title>A genomic encyclopedia of anaerobic methanotrophic archaea.</title>
        <authorList>
            <person name="Skennerton C.T."/>
            <person name="Chadwick G.L."/>
            <person name="Laso-Perez R."/>
            <person name="Leu A.O."/>
            <person name="Speth D.R."/>
            <person name="Yu H."/>
            <person name="Morgan-Lang C."/>
            <person name="Hatzenpichler R."/>
            <person name="Goudeau D."/>
            <person name="Malmstrom R."/>
            <person name="Woyke T."/>
            <person name="Hallam S."/>
            <person name="Tyson G.W."/>
            <person name="Wegener G."/>
            <person name="Boetius A."/>
            <person name="Orphan V.J."/>
        </authorList>
    </citation>
    <scope>NUCLEOTIDE SEQUENCE</scope>
    <source>
        <strain evidence="1">CONS3730D10UFb2</strain>
    </source>
</reference>
<dbReference type="Proteomes" id="UP000315423">
    <property type="component" value="Unassembled WGS sequence"/>
</dbReference>
<evidence type="ECO:0000313" key="2">
    <source>
        <dbReference type="Proteomes" id="UP000315423"/>
    </source>
</evidence>
<gene>
    <name evidence="1" type="ORF">C5S46_02610</name>
</gene>
<name>A0AC61SBE7_9EURY</name>